<feature type="domain" description="Sushi" evidence="6">
    <location>
        <begin position="27"/>
        <end position="91"/>
    </location>
</feature>
<dbReference type="InterPro" id="IPR000436">
    <property type="entry name" value="Sushi_SCR_CCP_dom"/>
</dbReference>
<feature type="compositionally biased region" description="Pro residues" evidence="3">
    <location>
        <begin position="185"/>
        <end position="198"/>
    </location>
</feature>
<keyword evidence="4" id="KW-1133">Transmembrane helix</keyword>
<dbReference type="AlphaFoldDB" id="A0A3B5PS81"/>
<dbReference type="STRING" id="8083.ENSXMAP00000021780"/>
<comment type="caution">
    <text evidence="2">Lacks conserved residue(s) required for the propagation of feature annotation.</text>
</comment>
<feature type="compositionally biased region" description="Polar residues" evidence="3">
    <location>
        <begin position="225"/>
        <end position="292"/>
    </location>
</feature>
<dbReference type="OMA" id="RERYVCH"/>
<dbReference type="GeneTree" id="ENSGT00970000193629"/>
<dbReference type="GO" id="GO:0042010">
    <property type="term" value="F:interleukin-15 receptor activity"/>
    <property type="evidence" value="ECO:0007669"/>
    <property type="project" value="InterPro"/>
</dbReference>
<dbReference type="InterPro" id="IPR042372">
    <property type="entry name" value="IL15RA"/>
</dbReference>
<sequence>MDPHRIYTSVCAVVVCLLGATRLSSGDNCKCPAIPPKDLTVRKDGCFQINSTFRYQCTTGYTRKPGTSGLIKCQEKNGVIQWTESLFKCITDPNYQPPPTTTTANLEYRPHPTISMDNCKCPAIPPKDLTVRKDGCFQINSTFRYQCTTGYTRKPGTSGLIKCQEKNGVLQWTKSLFKCITDPNYHPPPTTTTAPPGPSSTLQSVRTSTSEPSVSPNTERRALGPSSTLQSVRTSTLQSVRTSTLQSVRTSTLQSVRTSTLQSVRTSTLQSVRTSTLQNVRTSTSEPSASANTERRALGGERRTVCISLIGVILFFMVCGIIFFLHRQRNKPFPPRDPEELEAMKC</sequence>
<evidence type="ECO:0000259" key="6">
    <source>
        <dbReference type="PROSITE" id="PS50923"/>
    </source>
</evidence>
<dbReference type="InParanoid" id="A0A3B5PS81"/>
<keyword evidence="4" id="KW-0812">Transmembrane</keyword>
<dbReference type="Gene3D" id="2.20.28.230">
    <property type="match status" value="2"/>
</dbReference>
<dbReference type="Pfam" id="PF00084">
    <property type="entry name" value="Sushi"/>
    <property type="match status" value="1"/>
</dbReference>
<dbReference type="OrthoDB" id="8445759at2759"/>
<keyword evidence="4" id="KW-0472">Membrane</keyword>
<organism evidence="7 8">
    <name type="scientific">Xiphophorus maculatus</name>
    <name type="common">Southern platyfish</name>
    <name type="synonym">Platypoecilus maculatus</name>
    <dbReference type="NCBI Taxonomy" id="8083"/>
    <lineage>
        <taxon>Eukaryota</taxon>
        <taxon>Metazoa</taxon>
        <taxon>Chordata</taxon>
        <taxon>Craniata</taxon>
        <taxon>Vertebrata</taxon>
        <taxon>Euteleostomi</taxon>
        <taxon>Actinopterygii</taxon>
        <taxon>Neopterygii</taxon>
        <taxon>Teleostei</taxon>
        <taxon>Neoteleostei</taxon>
        <taxon>Acanthomorphata</taxon>
        <taxon>Ovalentaria</taxon>
        <taxon>Atherinomorphae</taxon>
        <taxon>Cyprinodontiformes</taxon>
        <taxon>Poeciliidae</taxon>
        <taxon>Poeciliinae</taxon>
        <taxon>Xiphophorus</taxon>
    </lineage>
</organism>
<evidence type="ECO:0000313" key="8">
    <source>
        <dbReference type="Proteomes" id="UP000002852"/>
    </source>
</evidence>
<dbReference type="PROSITE" id="PS50923">
    <property type="entry name" value="SUSHI"/>
    <property type="match status" value="2"/>
</dbReference>
<keyword evidence="1" id="KW-1015">Disulfide bond</keyword>
<evidence type="ECO:0000313" key="7">
    <source>
        <dbReference type="Ensembl" id="ENSXMAP00000021780.1"/>
    </source>
</evidence>
<feature type="region of interest" description="Disordered" evidence="3">
    <location>
        <begin position="184"/>
        <end position="297"/>
    </location>
</feature>
<keyword evidence="2" id="KW-0768">Sushi</keyword>
<dbReference type="Ensembl" id="ENSXMAT00000038437.1">
    <property type="protein sequence ID" value="ENSXMAP00000021780.1"/>
    <property type="gene ID" value="ENSXMAG00000022072.1"/>
</dbReference>
<feature type="transmembrane region" description="Helical" evidence="4">
    <location>
        <begin position="307"/>
        <end position="326"/>
    </location>
</feature>
<dbReference type="KEGG" id="xma:111609416"/>
<reference evidence="8" key="1">
    <citation type="submission" date="2012-01" db="EMBL/GenBank/DDBJ databases">
        <authorList>
            <person name="Walter R."/>
            <person name="Schartl M."/>
            <person name="Warren W."/>
        </authorList>
    </citation>
    <scope>NUCLEOTIDE SEQUENCE [LARGE SCALE GENOMIC DNA]</scope>
    <source>
        <strain evidence="8">JP 163 A</strain>
    </source>
</reference>
<reference evidence="7" key="4">
    <citation type="submission" date="2025-09" db="UniProtKB">
        <authorList>
            <consortium name="Ensembl"/>
        </authorList>
    </citation>
    <scope>IDENTIFICATION</scope>
    <source>
        <strain evidence="7">JP 163 A</strain>
    </source>
</reference>
<dbReference type="PANTHER" id="PTHR15060">
    <property type="entry name" value="INTERLEUKIN-15 RECEPTOR SUBUNIT ALPHA"/>
    <property type="match status" value="1"/>
</dbReference>
<dbReference type="GeneID" id="111609416"/>
<protein>
    <submittedName>
        <fullName evidence="7">Mucin-5AC-like</fullName>
    </submittedName>
</protein>
<feature type="compositionally biased region" description="Polar residues" evidence="3">
    <location>
        <begin position="202"/>
        <end position="217"/>
    </location>
</feature>
<dbReference type="SUPFAM" id="SSF57535">
    <property type="entry name" value="Complement control module/SCR domain"/>
    <property type="match status" value="2"/>
</dbReference>
<feature type="signal peptide" evidence="5">
    <location>
        <begin position="1"/>
        <end position="26"/>
    </location>
</feature>
<feature type="chain" id="PRO_5017351652" evidence="5">
    <location>
        <begin position="27"/>
        <end position="346"/>
    </location>
</feature>
<reference evidence="7" key="3">
    <citation type="submission" date="2025-08" db="UniProtKB">
        <authorList>
            <consortium name="Ensembl"/>
        </authorList>
    </citation>
    <scope>IDENTIFICATION</scope>
    <source>
        <strain evidence="7">JP 163 A</strain>
    </source>
</reference>
<dbReference type="PANTHER" id="PTHR15060:SF0">
    <property type="entry name" value="INTERLEUKIN-15 RECEPTOR SUBUNIT ALPHA"/>
    <property type="match status" value="1"/>
</dbReference>
<keyword evidence="8" id="KW-1185">Reference proteome</keyword>
<evidence type="ECO:0000256" key="3">
    <source>
        <dbReference type="SAM" id="MobiDB-lite"/>
    </source>
</evidence>
<dbReference type="RefSeq" id="XP_023193604.1">
    <property type="nucleotide sequence ID" value="XM_023337836.1"/>
</dbReference>
<reference evidence="8" key="2">
    <citation type="journal article" date="2013" name="Nat. Genet.">
        <title>The genome of the platyfish, Xiphophorus maculatus, provides insights into evolutionary adaptation and several complex traits.</title>
        <authorList>
            <person name="Schartl M."/>
            <person name="Walter R.B."/>
            <person name="Shen Y."/>
            <person name="Garcia T."/>
            <person name="Catchen J."/>
            <person name="Amores A."/>
            <person name="Braasch I."/>
            <person name="Chalopin D."/>
            <person name="Volff J.N."/>
            <person name="Lesch K.P."/>
            <person name="Bisazza A."/>
            <person name="Minx P."/>
            <person name="Hillier L."/>
            <person name="Wilson R.K."/>
            <person name="Fuerstenberg S."/>
            <person name="Boore J."/>
            <person name="Searle S."/>
            <person name="Postlethwait J.H."/>
            <person name="Warren W.C."/>
        </authorList>
    </citation>
    <scope>NUCLEOTIDE SEQUENCE [LARGE SCALE GENOMIC DNA]</scope>
    <source>
        <strain evidence="8">JP 163 A</strain>
    </source>
</reference>
<name>A0A3B5PS81_XIPMA</name>
<dbReference type="Proteomes" id="UP000002852">
    <property type="component" value="Unassembled WGS sequence"/>
</dbReference>
<evidence type="ECO:0000256" key="2">
    <source>
        <dbReference type="PROSITE-ProRule" id="PRU00302"/>
    </source>
</evidence>
<evidence type="ECO:0000256" key="5">
    <source>
        <dbReference type="SAM" id="SignalP"/>
    </source>
</evidence>
<dbReference type="InterPro" id="IPR035976">
    <property type="entry name" value="Sushi/SCR/CCP_sf"/>
</dbReference>
<dbReference type="SMART" id="SM00032">
    <property type="entry name" value="CCP"/>
    <property type="match status" value="2"/>
</dbReference>
<feature type="domain" description="Sushi" evidence="6">
    <location>
        <begin position="117"/>
        <end position="181"/>
    </location>
</feature>
<evidence type="ECO:0000256" key="4">
    <source>
        <dbReference type="SAM" id="Phobius"/>
    </source>
</evidence>
<proteinExistence type="predicted"/>
<accession>A0A3B5PS81</accession>
<keyword evidence="5" id="KW-0732">Signal</keyword>
<evidence type="ECO:0000256" key="1">
    <source>
        <dbReference type="ARBA" id="ARBA00023157"/>
    </source>
</evidence>